<dbReference type="InterPro" id="IPR036388">
    <property type="entry name" value="WH-like_DNA-bd_sf"/>
</dbReference>
<dbReference type="Pfam" id="PF00072">
    <property type="entry name" value="Response_reg"/>
    <property type="match status" value="1"/>
</dbReference>
<dbReference type="InterPro" id="IPR001867">
    <property type="entry name" value="OmpR/PhoB-type_DNA-bd"/>
</dbReference>
<feature type="domain" description="OmpR/PhoB-type" evidence="11">
    <location>
        <begin position="139"/>
        <end position="235"/>
    </location>
</feature>
<dbReference type="OrthoDB" id="9793321at2"/>
<dbReference type="SUPFAM" id="SSF46894">
    <property type="entry name" value="C-terminal effector domain of the bipartite response regulators"/>
    <property type="match status" value="1"/>
</dbReference>
<name>D0LJX0_HALO1</name>
<dbReference type="PROSITE" id="PS51755">
    <property type="entry name" value="OMPR_PHOB"/>
    <property type="match status" value="1"/>
</dbReference>
<accession>D0LJX0</accession>
<dbReference type="Gene3D" id="1.10.10.10">
    <property type="entry name" value="Winged helix-like DNA-binding domain superfamily/Winged helix DNA-binding domain"/>
    <property type="match status" value="1"/>
</dbReference>
<organism evidence="12 13">
    <name type="scientific">Haliangium ochraceum (strain DSM 14365 / JCM 11303 / SMP-2)</name>
    <dbReference type="NCBI Taxonomy" id="502025"/>
    <lineage>
        <taxon>Bacteria</taxon>
        <taxon>Pseudomonadati</taxon>
        <taxon>Myxococcota</taxon>
        <taxon>Polyangia</taxon>
        <taxon>Haliangiales</taxon>
        <taxon>Kofleriaceae</taxon>
        <taxon>Haliangium</taxon>
    </lineage>
</organism>
<reference evidence="12 13" key="1">
    <citation type="journal article" date="2010" name="Stand. Genomic Sci.">
        <title>Complete genome sequence of Haliangium ochraceum type strain (SMP-2).</title>
        <authorList>
            <consortium name="US DOE Joint Genome Institute (JGI-PGF)"/>
            <person name="Ivanova N."/>
            <person name="Daum C."/>
            <person name="Lang E."/>
            <person name="Abt B."/>
            <person name="Kopitz M."/>
            <person name="Saunders E."/>
            <person name="Lapidus A."/>
            <person name="Lucas S."/>
            <person name="Glavina Del Rio T."/>
            <person name="Nolan M."/>
            <person name="Tice H."/>
            <person name="Copeland A."/>
            <person name="Cheng J.F."/>
            <person name="Chen F."/>
            <person name="Bruce D."/>
            <person name="Goodwin L."/>
            <person name="Pitluck S."/>
            <person name="Mavromatis K."/>
            <person name="Pati A."/>
            <person name="Mikhailova N."/>
            <person name="Chen A."/>
            <person name="Palaniappan K."/>
            <person name="Land M."/>
            <person name="Hauser L."/>
            <person name="Chang Y.J."/>
            <person name="Jeffries C.D."/>
            <person name="Detter J.C."/>
            <person name="Brettin T."/>
            <person name="Rohde M."/>
            <person name="Goker M."/>
            <person name="Bristow J."/>
            <person name="Markowitz V."/>
            <person name="Eisen J.A."/>
            <person name="Hugenholtz P."/>
            <person name="Kyrpides N.C."/>
            <person name="Klenk H.P."/>
        </authorList>
    </citation>
    <scope>NUCLEOTIDE SEQUENCE [LARGE SCALE GENOMIC DNA]</scope>
    <source>
        <strain evidence="13">DSM 14365 / CIP 107738 / JCM 11303 / AJ 13395 / SMP-2</strain>
    </source>
</reference>
<dbReference type="CDD" id="cd00383">
    <property type="entry name" value="trans_reg_C"/>
    <property type="match status" value="1"/>
</dbReference>
<feature type="domain" description="Response regulatory" evidence="10">
    <location>
        <begin position="12"/>
        <end position="129"/>
    </location>
</feature>
<dbReference type="HOGENOM" id="CLU_000445_30_4_7"/>
<comment type="function">
    <text evidence="7">This protein is a positive regulator for the phosphate regulon. Transcription of this operon is positively regulated by PhoB and PhoR when phosphate is limited.</text>
</comment>
<dbReference type="InterPro" id="IPR001789">
    <property type="entry name" value="Sig_transdc_resp-reg_receiver"/>
</dbReference>
<dbReference type="Pfam" id="PF00486">
    <property type="entry name" value="Trans_reg_C"/>
    <property type="match status" value="1"/>
</dbReference>
<keyword evidence="13" id="KW-1185">Reference proteome</keyword>
<evidence type="ECO:0000256" key="3">
    <source>
        <dbReference type="ARBA" id="ARBA00023012"/>
    </source>
</evidence>
<dbReference type="KEGG" id="hoh:Hoch_6002"/>
<evidence type="ECO:0000259" key="10">
    <source>
        <dbReference type="PROSITE" id="PS50110"/>
    </source>
</evidence>
<dbReference type="PANTHER" id="PTHR48111">
    <property type="entry name" value="REGULATOR OF RPOS"/>
    <property type="match status" value="1"/>
</dbReference>
<evidence type="ECO:0000259" key="11">
    <source>
        <dbReference type="PROSITE" id="PS51755"/>
    </source>
</evidence>
<dbReference type="EMBL" id="CP001804">
    <property type="protein sequence ID" value="ACY18477.1"/>
    <property type="molecule type" value="Genomic_DNA"/>
</dbReference>
<keyword evidence="6" id="KW-0804">Transcription</keyword>
<dbReference type="GO" id="GO:0005829">
    <property type="term" value="C:cytosol"/>
    <property type="evidence" value="ECO:0007669"/>
    <property type="project" value="TreeGrafter"/>
</dbReference>
<dbReference type="AlphaFoldDB" id="D0LJX0"/>
<dbReference type="SUPFAM" id="SSF52172">
    <property type="entry name" value="CheY-like"/>
    <property type="match status" value="1"/>
</dbReference>
<dbReference type="PANTHER" id="PTHR48111:SF21">
    <property type="entry name" value="DNA-BINDING DUAL MASTER TRANSCRIPTIONAL REGULATOR RPAA"/>
    <property type="match status" value="1"/>
</dbReference>
<evidence type="ECO:0000256" key="5">
    <source>
        <dbReference type="ARBA" id="ARBA00023125"/>
    </source>
</evidence>
<gene>
    <name evidence="12" type="ordered locus">Hoch_6002</name>
</gene>
<dbReference type="GO" id="GO:0032993">
    <property type="term" value="C:protein-DNA complex"/>
    <property type="evidence" value="ECO:0007669"/>
    <property type="project" value="TreeGrafter"/>
</dbReference>
<dbReference type="RefSeq" id="WP_012831069.1">
    <property type="nucleotide sequence ID" value="NC_013440.1"/>
</dbReference>
<dbReference type="Gene3D" id="3.40.50.2300">
    <property type="match status" value="1"/>
</dbReference>
<keyword evidence="3" id="KW-0902">Two-component regulatory system</keyword>
<dbReference type="GO" id="GO:0000976">
    <property type="term" value="F:transcription cis-regulatory region binding"/>
    <property type="evidence" value="ECO:0007669"/>
    <property type="project" value="TreeGrafter"/>
</dbReference>
<dbReference type="FunFam" id="1.10.10.10:FF:000018">
    <property type="entry name" value="DNA-binding response regulator ResD"/>
    <property type="match status" value="1"/>
</dbReference>
<evidence type="ECO:0000256" key="6">
    <source>
        <dbReference type="ARBA" id="ARBA00023163"/>
    </source>
</evidence>
<dbReference type="eggNOG" id="COG0745">
    <property type="taxonomic scope" value="Bacteria"/>
</dbReference>
<dbReference type="SMART" id="SM00862">
    <property type="entry name" value="Trans_reg_C"/>
    <property type="match status" value="1"/>
</dbReference>
<evidence type="ECO:0000256" key="7">
    <source>
        <dbReference type="ARBA" id="ARBA00024735"/>
    </source>
</evidence>
<evidence type="ECO:0000256" key="1">
    <source>
        <dbReference type="ARBA" id="ARBA00013332"/>
    </source>
</evidence>
<dbReference type="GO" id="GO:0006355">
    <property type="term" value="P:regulation of DNA-templated transcription"/>
    <property type="evidence" value="ECO:0007669"/>
    <property type="project" value="InterPro"/>
</dbReference>
<evidence type="ECO:0000256" key="9">
    <source>
        <dbReference type="PROSITE-ProRule" id="PRU01091"/>
    </source>
</evidence>
<dbReference type="InterPro" id="IPR039420">
    <property type="entry name" value="WalR-like"/>
</dbReference>
<dbReference type="InterPro" id="IPR011006">
    <property type="entry name" value="CheY-like_superfamily"/>
</dbReference>
<protein>
    <recommendedName>
        <fullName evidence="1">Phosphate regulon transcriptional regulatory protein PhoB</fullName>
    </recommendedName>
</protein>
<dbReference type="Proteomes" id="UP000001880">
    <property type="component" value="Chromosome"/>
</dbReference>
<dbReference type="InterPro" id="IPR016032">
    <property type="entry name" value="Sig_transdc_resp-reg_C-effctor"/>
</dbReference>
<evidence type="ECO:0000256" key="2">
    <source>
        <dbReference type="ARBA" id="ARBA00022553"/>
    </source>
</evidence>
<keyword evidence="2 8" id="KW-0597">Phosphoprotein</keyword>
<keyword evidence="5 9" id="KW-0238">DNA-binding</keyword>
<evidence type="ECO:0000256" key="8">
    <source>
        <dbReference type="PROSITE-ProRule" id="PRU00169"/>
    </source>
</evidence>
<feature type="DNA-binding region" description="OmpR/PhoB-type" evidence="9">
    <location>
        <begin position="139"/>
        <end position="235"/>
    </location>
</feature>
<dbReference type="Gene3D" id="6.10.250.690">
    <property type="match status" value="1"/>
</dbReference>
<feature type="modified residue" description="4-aspartylphosphate" evidence="8">
    <location>
        <position position="62"/>
    </location>
</feature>
<evidence type="ECO:0000256" key="4">
    <source>
        <dbReference type="ARBA" id="ARBA00023015"/>
    </source>
</evidence>
<dbReference type="GO" id="GO:0000156">
    <property type="term" value="F:phosphorelay response regulator activity"/>
    <property type="evidence" value="ECO:0007669"/>
    <property type="project" value="TreeGrafter"/>
</dbReference>
<sequence length="243" mass="27712">MSSNALGGAQKTILLVEDEADLAAAIEYNLQREGYRTRVAHDGRTALEELAREPAPDAILLDLMLPDISGTEICKHLREQERTRDVPVIMVTAKGAEIDRVVGFEVGADDYVVKPFSVRELMLRIRALLRRTERPADNPDMITFDRLRVDREGHRVWVDEQEISLTALEFRLLYAFISRRGRVQTRDALLSDVWGIEADVTTRTVDTHVKRLREKLGDAGRYVETLRGVGYRFRDRPIGEPDE</sequence>
<proteinExistence type="predicted"/>
<evidence type="ECO:0000313" key="12">
    <source>
        <dbReference type="EMBL" id="ACY18477.1"/>
    </source>
</evidence>
<evidence type="ECO:0000313" key="13">
    <source>
        <dbReference type="Proteomes" id="UP000001880"/>
    </source>
</evidence>
<dbReference type="STRING" id="502025.Hoch_6002"/>
<dbReference type="PROSITE" id="PS50110">
    <property type="entry name" value="RESPONSE_REGULATORY"/>
    <property type="match status" value="1"/>
</dbReference>
<dbReference type="FunFam" id="3.40.50.2300:FF:000001">
    <property type="entry name" value="DNA-binding response regulator PhoB"/>
    <property type="match status" value="1"/>
</dbReference>
<keyword evidence="4" id="KW-0805">Transcription regulation</keyword>
<dbReference type="SMART" id="SM00448">
    <property type="entry name" value="REC"/>
    <property type="match status" value="1"/>
</dbReference>